<accession>A0A0L8BKH6</accession>
<dbReference type="PATRIC" id="fig|106592.7.peg.3734"/>
<dbReference type="SUPFAM" id="SSF55729">
    <property type="entry name" value="Acyl-CoA N-acyltransferases (Nat)"/>
    <property type="match status" value="1"/>
</dbReference>
<dbReference type="InterPro" id="IPR050276">
    <property type="entry name" value="MshD_Acetyltransferase"/>
</dbReference>
<dbReference type="InterPro" id="IPR000182">
    <property type="entry name" value="GNAT_dom"/>
</dbReference>
<evidence type="ECO:0000313" key="2">
    <source>
        <dbReference type="EMBL" id="KOF15152.1"/>
    </source>
</evidence>
<proteinExistence type="predicted"/>
<protein>
    <submittedName>
        <fullName evidence="2">Acetyltransferase</fullName>
    </submittedName>
</protein>
<dbReference type="Gene3D" id="3.40.630.30">
    <property type="match status" value="1"/>
</dbReference>
<dbReference type="PROSITE" id="PS51186">
    <property type="entry name" value="GNAT"/>
    <property type="match status" value="1"/>
</dbReference>
<organism evidence="2 3">
    <name type="scientific">Ensifer adhaerens</name>
    <name type="common">Sinorhizobium morelense</name>
    <dbReference type="NCBI Taxonomy" id="106592"/>
    <lineage>
        <taxon>Bacteria</taxon>
        <taxon>Pseudomonadati</taxon>
        <taxon>Pseudomonadota</taxon>
        <taxon>Alphaproteobacteria</taxon>
        <taxon>Hyphomicrobiales</taxon>
        <taxon>Rhizobiaceae</taxon>
        <taxon>Sinorhizobium/Ensifer group</taxon>
        <taxon>Ensifer</taxon>
    </lineage>
</organism>
<dbReference type="GO" id="GO:0016747">
    <property type="term" value="F:acyltransferase activity, transferring groups other than amino-acyl groups"/>
    <property type="evidence" value="ECO:0007669"/>
    <property type="project" value="InterPro"/>
</dbReference>
<dbReference type="Proteomes" id="UP000037425">
    <property type="component" value="Unassembled WGS sequence"/>
</dbReference>
<dbReference type="EMBL" id="LGAP01000022">
    <property type="protein sequence ID" value="KOF15152.1"/>
    <property type="molecule type" value="Genomic_DNA"/>
</dbReference>
<dbReference type="OrthoDB" id="9799154at2"/>
<dbReference type="InterPro" id="IPR016181">
    <property type="entry name" value="Acyl_CoA_acyltransferase"/>
</dbReference>
<evidence type="ECO:0000313" key="3">
    <source>
        <dbReference type="Proteomes" id="UP000037425"/>
    </source>
</evidence>
<dbReference type="AlphaFoldDB" id="A0A0L8BKH6"/>
<gene>
    <name evidence="2" type="ORF">AC244_24945</name>
</gene>
<dbReference type="PANTHER" id="PTHR43617">
    <property type="entry name" value="L-AMINO ACID N-ACETYLTRANSFERASE"/>
    <property type="match status" value="1"/>
</dbReference>
<dbReference type="CDD" id="cd04301">
    <property type="entry name" value="NAT_SF"/>
    <property type="match status" value="1"/>
</dbReference>
<feature type="domain" description="N-acetyltransferase" evidence="1">
    <location>
        <begin position="7"/>
        <end position="175"/>
    </location>
</feature>
<keyword evidence="2" id="KW-0808">Transferase</keyword>
<name>A0A0L8BKH6_ENSAD</name>
<comment type="caution">
    <text evidence="2">The sequence shown here is derived from an EMBL/GenBank/DDBJ whole genome shotgun (WGS) entry which is preliminary data.</text>
</comment>
<evidence type="ECO:0000259" key="1">
    <source>
        <dbReference type="PROSITE" id="PS51186"/>
    </source>
</evidence>
<sequence length="184" mass="20328">MKSFRRIDIRPAGPDDIMMIASVIVETWRSTFRGLISDAFLDAMSIEEQAVRHARRMRVADVFHLVAVDMSTNRVIGFANYGKARSMPPRFDRELYALYILKEFQGAGIGSALVRSAAAHCRELGGASLFAWVLSSNPNRAFYERLGAIAVGQGQVSLGGDNHDQTAYQWDNLAKLAGEGRFSA</sequence>
<reference evidence="3" key="1">
    <citation type="submission" date="2015-07" db="EMBL/GenBank/DDBJ databases">
        <title>Whole genome sequence of an Ensifer adhaerens strain isolated from a cave pool in the Wind Cave National Park.</title>
        <authorList>
            <person name="Eng W.W.H."/>
            <person name="Gan H.M."/>
            <person name="Barton H.A."/>
            <person name="Savka M.A."/>
        </authorList>
    </citation>
    <scope>NUCLEOTIDE SEQUENCE [LARGE SCALE GENOMIC DNA]</scope>
    <source>
        <strain evidence="3">SD006</strain>
    </source>
</reference>
<dbReference type="RefSeq" id="WP_053251550.1">
    <property type="nucleotide sequence ID" value="NZ_LGAP01000022.1"/>
</dbReference>
<dbReference type="Pfam" id="PF00583">
    <property type="entry name" value="Acetyltransf_1"/>
    <property type="match status" value="1"/>
</dbReference>
<dbReference type="PANTHER" id="PTHR43617:SF30">
    <property type="entry name" value="HISTONE ACETYLTRANSFERASE"/>
    <property type="match status" value="1"/>
</dbReference>